<organism evidence="2 4">
    <name type="scientific">Adineta steineri</name>
    <dbReference type="NCBI Taxonomy" id="433720"/>
    <lineage>
        <taxon>Eukaryota</taxon>
        <taxon>Metazoa</taxon>
        <taxon>Spiralia</taxon>
        <taxon>Gnathifera</taxon>
        <taxon>Rotifera</taxon>
        <taxon>Eurotatoria</taxon>
        <taxon>Bdelloidea</taxon>
        <taxon>Adinetida</taxon>
        <taxon>Adinetidae</taxon>
        <taxon>Adineta</taxon>
    </lineage>
</organism>
<feature type="region of interest" description="Disordered" evidence="1">
    <location>
        <begin position="288"/>
        <end position="356"/>
    </location>
</feature>
<dbReference type="EMBL" id="CAJOAZ010000038">
    <property type="protein sequence ID" value="CAF3501890.1"/>
    <property type="molecule type" value="Genomic_DNA"/>
</dbReference>
<proteinExistence type="predicted"/>
<feature type="compositionally biased region" description="Polar residues" evidence="1">
    <location>
        <begin position="305"/>
        <end position="316"/>
    </location>
</feature>
<evidence type="ECO:0000313" key="3">
    <source>
        <dbReference type="EMBL" id="CAF3501890.1"/>
    </source>
</evidence>
<dbReference type="Proteomes" id="UP000663845">
    <property type="component" value="Unassembled WGS sequence"/>
</dbReference>
<comment type="caution">
    <text evidence="2">The sequence shown here is derived from an EMBL/GenBank/DDBJ whole genome shotgun (WGS) entry which is preliminary data.</text>
</comment>
<feature type="compositionally biased region" description="Basic residues" evidence="1">
    <location>
        <begin position="138"/>
        <end position="156"/>
    </location>
</feature>
<reference evidence="2" key="1">
    <citation type="submission" date="2021-02" db="EMBL/GenBank/DDBJ databases">
        <authorList>
            <person name="Nowell W R."/>
        </authorList>
    </citation>
    <scope>NUCLEOTIDE SEQUENCE</scope>
</reference>
<evidence type="ECO:0000256" key="1">
    <source>
        <dbReference type="SAM" id="MobiDB-lite"/>
    </source>
</evidence>
<dbReference type="EMBL" id="CAJNOG010000030">
    <property type="protein sequence ID" value="CAF0799110.1"/>
    <property type="molecule type" value="Genomic_DNA"/>
</dbReference>
<feature type="region of interest" description="Disordered" evidence="1">
    <location>
        <begin position="138"/>
        <end position="163"/>
    </location>
</feature>
<evidence type="ECO:0000313" key="4">
    <source>
        <dbReference type="Proteomes" id="UP000663845"/>
    </source>
</evidence>
<accession>A0A813SGF4</accession>
<gene>
    <name evidence="2" type="ORF">JYZ213_LOCUS5154</name>
    <name evidence="3" type="ORF">OXD698_LOCUS1365</name>
</gene>
<dbReference type="Proteomes" id="UP000663844">
    <property type="component" value="Unassembled WGS sequence"/>
</dbReference>
<name>A0A813SGF4_9BILA</name>
<evidence type="ECO:0000313" key="2">
    <source>
        <dbReference type="EMBL" id="CAF0799110.1"/>
    </source>
</evidence>
<sequence>MNRFGDPSIVSHYQFTRSSGATSRPQSSLPSKDAVTDMFNVGIDNRNQLHRSDSPVSSSSKRIVRYPVHIPTASVVVSPPILNERSSTPDQNLTPDRPSSAFVTSRFTRSMPVRLKSTAILIPISSNAEPISYQNFPKHNHEKRKVVNDKKRKKQQKQMFFDRQSETETWHRLRRSLVELKRLAATQDILISPSMSHFHCDGYTCTTLKETINEQQEEKKAASFKSESGMSSSFGAVYSSRELPRSNVITSKGTLYRSSLSKRPTEIYPKIVFEPLLVASKPIHYVTDKSNPPIKSRLKPPATAPSRSHSNYTIGLSSEEKQPDVFITDHSNDDNRSLPSTPPPPPITKTDQDIPPRKIVTPISTRMRPPSTLPINSTIKLKSQVARCRSATESKSSYTPMNKNNPRFIIIADEEHRIESWYHQYPFVLSDDLISSFESKQSQQKVTISAYFIDDLQMSNPNITAKTFLQGKPFHINNDWKKYDVIFISNNIYEQVMIYLKTIVNLMKSSGKIVKIYQIKHDEDLKKQVRNICKQLQQQNI</sequence>
<protein>
    <submittedName>
        <fullName evidence="2">Uncharacterized protein</fullName>
    </submittedName>
</protein>
<dbReference type="AlphaFoldDB" id="A0A813SGF4"/>